<evidence type="ECO:0000313" key="1">
    <source>
        <dbReference type="EMBL" id="KAG2502952.1"/>
    </source>
</evidence>
<gene>
    <name evidence="1" type="ORF">JM16_009439</name>
</gene>
<name>A0A8T0LL38_9STRA</name>
<dbReference type="EMBL" id="JPWV03000899">
    <property type="protein sequence ID" value="KAG2502952.1"/>
    <property type="molecule type" value="Genomic_DNA"/>
</dbReference>
<dbReference type="AlphaFoldDB" id="A0A8T0LL38"/>
<organism evidence="1 2">
    <name type="scientific">Phytophthora kernoviae</name>
    <dbReference type="NCBI Taxonomy" id="325452"/>
    <lineage>
        <taxon>Eukaryota</taxon>
        <taxon>Sar</taxon>
        <taxon>Stramenopiles</taxon>
        <taxon>Oomycota</taxon>
        <taxon>Peronosporomycetes</taxon>
        <taxon>Peronosporales</taxon>
        <taxon>Peronosporaceae</taxon>
        <taxon>Phytophthora</taxon>
    </lineage>
</organism>
<comment type="caution">
    <text evidence="1">The sequence shown here is derived from an EMBL/GenBank/DDBJ whole genome shotgun (WGS) entry which is preliminary data.</text>
</comment>
<dbReference type="Proteomes" id="UP000785171">
    <property type="component" value="Unassembled WGS sequence"/>
</dbReference>
<reference evidence="1" key="1">
    <citation type="journal article" date="2015" name="Genom Data">
        <title>Genome sequences of six Phytophthora species associated with forests in New Zealand.</title>
        <authorList>
            <person name="Studholme D.J."/>
            <person name="McDougal R.L."/>
            <person name="Sambles C."/>
            <person name="Hansen E."/>
            <person name="Hardy G."/>
            <person name="Grant M."/>
            <person name="Ganley R.J."/>
            <person name="Williams N.M."/>
        </authorList>
    </citation>
    <scope>NUCLEOTIDE SEQUENCE</scope>
    <source>
        <strain evidence="1">NZFS 2646</strain>
    </source>
</reference>
<proteinExistence type="predicted"/>
<reference evidence="1" key="2">
    <citation type="submission" date="2020-06" db="EMBL/GenBank/DDBJ databases">
        <authorList>
            <person name="Studholme D.J."/>
        </authorList>
    </citation>
    <scope>NUCLEOTIDE SEQUENCE</scope>
    <source>
        <strain evidence="1">NZFS 2646</strain>
    </source>
</reference>
<evidence type="ECO:0000313" key="2">
    <source>
        <dbReference type="Proteomes" id="UP000785171"/>
    </source>
</evidence>
<protein>
    <submittedName>
        <fullName evidence="1">Uncharacterized protein</fullName>
    </submittedName>
</protein>
<sequence length="217" mass="25079">MHVSRWQDRVSDSIQLALESKYAELCQQACIVTPPCCHKTGYSHLPNANSWRDPPTPLKLLPSQLTRFKILCRQFCRHKQPPRAVLDYAFNTFGEEKANILLNELTLPRIVDVERQATLLLSLMYLRPNTKTNCCGANFCFNCKRRGHHESCEEEFDETTNLVRCRSCRVLLLKVDGCNAVSCVCGFLMNWGEELNYRAEYKKKMLPIDIFDVPLFN</sequence>
<feature type="non-terminal residue" evidence="1">
    <location>
        <position position="217"/>
    </location>
</feature>
<accession>A0A8T0LL38</accession>